<accession>A0A7D9DT23</accession>
<gene>
    <name evidence="1" type="ORF">PACLA_8A014488</name>
</gene>
<comment type="caution">
    <text evidence="1">The sequence shown here is derived from an EMBL/GenBank/DDBJ whole genome shotgun (WGS) entry which is preliminary data.</text>
</comment>
<dbReference type="Proteomes" id="UP001152795">
    <property type="component" value="Unassembled WGS sequence"/>
</dbReference>
<dbReference type="AlphaFoldDB" id="A0A7D9DT23"/>
<reference evidence="1" key="1">
    <citation type="submission" date="2020-04" db="EMBL/GenBank/DDBJ databases">
        <authorList>
            <person name="Alioto T."/>
            <person name="Alioto T."/>
            <person name="Gomez Garrido J."/>
        </authorList>
    </citation>
    <scope>NUCLEOTIDE SEQUENCE</scope>
    <source>
        <strain evidence="1">A484AB</strain>
    </source>
</reference>
<dbReference type="OrthoDB" id="5987636at2759"/>
<name>A0A7D9DT23_PARCT</name>
<evidence type="ECO:0000313" key="1">
    <source>
        <dbReference type="EMBL" id="CAB3992630.1"/>
    </source>
</evidence>
<evidence type="ECO:0000313" key="2">
    <source>
        <dbReference type="Proteomes" id="UP001152795"/>
    </source>
</evidence>
<organism evidence="1 2">
    <name type="scientific">Paramuricea clavata</name>
    <name type="common">Red gorgonian</name>
    <name type="synonym">Violescent sea-whip</name>
    <dbReference type="NCBI Taxonomy" id="317549"/>
    <lineage>
        <taxon>Eukaryota</taxon>
        <taxon>Metazoa</taxon>
        <taxon>Cnidaria</taxon>
        <taxon>Anthozoa</taxon>
        <taxon>Octocorallia</taxon>
        <taxon>Malacalcyonacea</taxon>
        <taxon>Plexauridae</taxon>
        <taxon>Paramuricea</taxon>
    </lineage>
</organism>
<dbReference type="EMBL" id="CACRXK020002089">
    <property type="protein sequence ID" value="CAB3992630.1"/>
    <property type="molecule type" value="Genomic_DNA"/>
</dbReference>
<protein>
    <submittedName>
        <fullName evidence="1">Uncharacterized protein</fullName>
    </submittedName>
</protein>
<keyword evidence="2" id="KW-1185">Reference proteome</keyword>
<proteinExistence type="predicted"/>
<sequence>MEDIWKQHMDEMQVMKGNLLTVCGYQCTVEFQPSADQSWQSWANNELNQAATYPSPYANVHHGEFSRMGGTIGNDVSCIWQPFTQQSRERDLAKLESFRRTLPKRSEVQTHKKELEFMAANESGSIIMTRVINQAIALAKHSYRLVDMLEAGGESEAQKLKRLTLGKIAQYLRNAGTLFNKVVTNKNELDQLKDYLNQYFNLLALFFPTSVNVTVWTMAYAIPYQASILFDSYAIGLGIISLQAKESKHAGIT</sequence>